<evidence type="ECO:0000313" key="13">
    <source>
        <dbReference type="Proteomes" id="UP000770717"/>
    </source>
</evidence>
<feature type="transmembrane region" description="Helical" evidence="10">
    <location>
        <begin position="12"/>
        <end position="39"/>
    </location>
</feature>
<keyword evidence="6" id="KW-0297">G-protein coupled receptor</keyword>
<dbReference type="InterPro" id="IPR000725">
    <property type="entry name" value="Olfact_rcpt"/>
</dbReference>
<comment type="caution">
    <text evidence="12">The sequence shown here is derived from an EMBL/GenBank/DDBJ whole genome shotgun (WGS) entry which is preliminary data.</text>
</comment>
<dbReference type="SUPFAM" id="SSF81321">
    <property type="entry name" value="Family A G protein-coupled receptor-like"/>
    <property type="match status" value="1"/>
</dbReference>
<evidence type="ECO:0000256" key="2">
    <source>
        <dbReference type="ARBA" id="ARBA00022475"/>
    </source>
</evidence>
<accession>A0A8J6B3Y6</accession>
<dbReference type="Proteomes" id="UP000770717">
    <property type="component" value="Unassembled WGS sequence"/>
</dbReference>
<dbReference type="GO" id="GO:0005886">
    <property type="term" value="C:plasma membrane"/>
    <property type="evidence" value="ECO:0007669"/>
    <property type="project" value="UniProtKB-SubCell"/>
</dbReference>
<organism evidence="12 13">
    <name type="scientific">Eleutherodactylus coqui</name>
    <name type="common">Puerto Rican coqui</name>
    <dbReference type="NCBI Taxonomy" id="57060"/>
    <lineage>
        <taxon>Eukaryota</taxon>
        <taxon>Metazoa</taxon>
        <taxon>Chordata</taxon>
        <taxon>Craniata</taxon>
        <taxon>Vertebrata</taxon>
        <taxon>Euteleostomi</taxon>
        <taxon>Amphibia</taxon>
        <taxon>Batrachia</taxon>
        <taxon>Anura</taxon>
        <taxon>Neobatrachia</taxon>
        <taxon>Hyloidea</taxon>
        <taxon>Eleutherodactylidae</taxon>
        <taxon>Eleutherodactylinae</taxon>
        <taxon>Eleutherodactylus</taxon>
        <taxon>Eleutherodactylus</taxon>
    </lineage>
</organism>
<sequence>MFLLLWFSDLSFAAQISLYVFFLLSYLLSVVGNGLIMLVVSTSPQLHSPMYFFLTVLSFTEFLTISSTVPKALQGFLKVGRSISLIGCATQLSVFLAAVTCESTLLTLMAYDPYMAICQPLRYTSVMTVTVCWKLIMISWIFAFGNAVISFNVLLNLPFCDSILIAHFFCDVLPVISLACGNIFFLEVYQLITSLTVIMSTATLIICSYVKIQTSIFLLRSAESRHKTFSTCGSHLVSVIIFFGSAMIVHFQL</sequence>
<name>A0A8J6B3Y6_ELECQ</name>
<feature type="transmembrane region" description="Helical" evidence="10">
    <location>
        <begin position="131"/>
        <end position="155"/>
    </location>
</feature>
<feature type="domain" description="G-protein coupled receptors family 1 profile" evidence="11">
    <location>
        <begin position="32"/>
        <end position="253"/>
    </location>
</feature>
<evidence type="ECO:0000256" key="3">
    <source>
        <dbReference type="ARBA" id="ARBA00022606"/>
    </source>
</evidence>
<dbReference type="PANTHER" id="PTHR26453">
    <property type="entry name" value="OLFACTORY RECEPTOR"/>
    <property type="match status" value="1"/>
</dbReference>
<evidence type="ECO:0000256" key="9">
    <source>
        <dbReference type="ARBA" id="ARBA00023224"/>
    </source>
</evidence>
<feature type="transmembrane region" description="Helical" evidence="10">
    <location>
        <begin position="85"/>
        <end position="111"/>
    </location>
</feature>
<keyword evidence="8" id="KW-0675">Receptor</keyword>
<dbReference type="PROSITE" id="PS50262">
    <property type="entry name" value="G_PROTEIN_RECEP_F1_2"/>
    <property type="match status" value="1"/>
</dbReference>
<dbReference type="FunFam" id="1.20.1070.10:FF:000015">
    <property type="entry name" value="Olfactory receptor"/>
    <property type="match status" value="1"/>
</dbReference>
<feature type="transmembrane region" description="Helical" evidence="10">
    <location>
        <begin position="191"/>
        <end position="212"/>
    </location>
</feature>
<evidence type="ECO:0000256" key="6">
    <source>
        <dbReference type="ARBA" id="ARBA00023040"/>
    </source>
</evidence>
<evidence type="ECO:0000256" key="1">
    <source>
        <dbReference type="ARBA" id="ARBA00004651"/>
    </source>
</evidence>
<dbReference type="GO" id="GO:0004984">
    <property type="term" value="F:olfactory receptor activity"/>
    <property type="evidence" value="ECO:0007669"/>
    <property type="project" value="InterPro"/>
</dbReference>
<keyword evidence="3" id="KW-0716">Sensory transduction</keyword>
<proteinExistence type="predicted"/>
<reference evidence="12" key="1">
    <citation type="thesis" date="2020" institute="ProQuest LLC" country="789 East Eisenhower Parkway, Ann Arbor, MI, USA">
        <title>Comparative Genomics and Chromosome Evolution.</title>
        <authorList>
            <person name="Mudd A.B."/>
        </authorList>
    </citation>
    <scope>NUCLEOTIDE SEQUENCE</scope>
    <source>
        <strain evidence="12">HN-11 Male</strain>
        <tissue evidence="12">Kidney and liver</tissue>
    </source>
</reference>
<keyword evidence="5 10" id="KW-1133">Transmembrane helix</keyword>
<feature type="transmembrane region" description="Helical" evidence="10">
    <location>
        <begin position="233"/>
        <end position="251"/>
    </location>
</feature>
<dbReference type="Gene3D" id="1.20.1070.10">
    <property type="entry name" value="Rhodopsin 7-helix transmembrane proteins"/>
    <property type="match status" value="1"/>
</dbReference>
<feature type="transmembrane region" description="Helical" evidence="10">
    <location>
        <begin position="51"/>
        <end position="73"/>
    </location>
</feature>
<keyword evidence="9" id="KW-0807">Transducer</keyword>
<evidence type="ECO:0000259" key="11">
    <source>
        <dbReference type="PROSITE" id="PS50262"/>
    </source>
</evidence>
<evidence type="ECO:0000256" key="7">
    <source>
        <dbReference type="ARBA" id="ARBA00023136"/>
    </source>
</evidence>
<evidence type="ECO:0000256" key="10">
    <source>
        <dbReference type="SAM" id="Phobius"/>
    </source>
</evidence>
<comment type="subcellular location">
    <subcellularLocation>
        <location evidence="1">Cell membrane</location>
        <topology evidence="1">Multi-pass membrane protein</topology>
    </subcellularLocation>
</comment>
<dbReference type="OrthoDB" id="9975554at2759"/>
<dbReference type="PRINTS" id="PR00245">
    <property type="entry name" value="OLFACTORYR"/>
</dbReference>
<evidence type="ECO:0000256" key="5">
    <source>
        <dbReference type="ARBA" id="ARBA00022989"/>
    </source>
</evidence>
<evidence type="ECO:0000256" key="8">
    <source>
        <dbReference type="ARBA" id="ARBA00023170"/>
    </source>
</evidence>
<dbReference type="EMBL" id="WNTK01090498">
    <property type="protein sequence ID" value="KAG9460276.1"/>
    <property type="molecule type" value="Genomic_DNA"/>
</dbReference>
<dbReference type="Pfam" id="PF13853">
    <property type="entry name" value="7tm_4"/>
    <property type="match status" value="1"/>
</dbReference>
<dbReference type="AlphaFoldDB" id="A0A8J6B3Y6"/>
<protein>
    <recommendedName>
        <fullName evidence="11">G-protein coupled receptors family 1 profile domain-containing protein</fullName>
    </recommendedName>
</protein>
<keyword evidence="13" id="KW-1185">Reference proteome</keyword>
<dbReference type="InterPro" id="IPR017452">
    <property type="entry name" value="GPCR_Rhodpsn_7TM"/>
</dbReference>
<keyword evidence="4 10" id="KW-0812">Transmembrane</keyword>
<gene>
    <name evidence="12" type="ORF">GDO78_022922</name>
</gene>
<evidence type="ECO:0000313" key="12">
    <source>
        <dbReference type="EMBL" id="KAG9460276.1"/>
    </source>
</evidence>
<keyword evidence="2" id="KW-1003">Cell membrane</keyword>
<evidence type="ECO:0000256" key="4">
    <source>
        <dbReference type="ARBA" id="ARBA00022692"/>
    </source>
</evidence>
<feature type="non-terminal residue" evidence="12">
    <location>
        <position position="253"/>
    </location>
</feature>
<dbReference type="GO" id="GO:0004930">
    <property type="term" value="F:G protein-coupled receptor activity"/>
    <property type="evidence" value="ECO:0007669"/>
    <property type="project" value="UniProtKB-KW"/>
</dbReference>
<keyword evidence="7 10" id="KW-0472">Membrane</keyword>
<feature type="transmembrane region" description="Helical" evidence="10">
    <location>
        <begin position="162"/>
        <end position="185"/>
    </location>
</feature>